<sequence length="189" mass="18706">MAGCGSKTSAPSRSGSATSATSAPSSSAAPSASSAPAQPNDYTGLLIQAADIKAPEAFTGTPPVNNPNGQPGVATTFSTSDSNHVIHDTIQVLADPAAATAALNAAKTGQGNIIKQPQTEPAKDIGTDGTLVSGNSPDGNKGITVLLFTEGRALVTLQFDGPPGMLPPPDFLTDVGQKQDAAVKKGLGG</sequence>
<feature type="region of interest" description="Disordered" evidence="1">
    <location>
        <begin position="112"/>
        <end position="136"/>
    </location>
</feature>
<dbReference type="EMBL" id="AP022613">
    <property type="protein sequence ID" value="BBZ39521.1"/>
    <property type="molecule type" value="Genomic_DNA"/>
</dbReference>
<evidence type="ECO:0000313" key="3">
    <source>
        <dbReference type="Proteomes" id="UP000467385"/>
    </source>
</evidence>
<keyword evidence="3" id="KW-1185">Reference proteome</keyword>
<dbReference type="AlphaFoldDB" id="A0A7I7YF93"/>
<evidence type="ECO:0000256" key="1">
    <source>
        <dbReference type="SAM" id="MobiDB-lite"/>
    </source>
</evidence>
<proteinExistence type="predicted"/>
<organism evidence="2 3">
    <name type="scientific">Mycobacterium conspicuum</name>
    <dbReference type="NCBI Taxonomy" id="44010"/>
    <lineage>
        <taxon>Bacteria</taxon>
        <taxon>Bacillati</taxon>
        <taxon>Actinomycetota</taxon>
        <taxon>Actinomycetes</taxon>
        <taxon>Mycobacteriales</taxon>
        <taxon>Mycobacteriaceae</taxon>
        <taxon>Mycobacterium</taxon>
    </lineage>
</organism>
<protein>
    <recommendedName>
        <fullName evidence="4">Lipoprotein LpqN</fullName>
    </recommendedName>
</protein>
<feature type="region of interest" description="Disordered" evidence="1">
    <location>
        <begin position="57"/>
        <end position="76"/>
    </location>
</feature>
<feature type="compositionally biased region" description="Low complexity" evidence="1">
    <location>
        <begin position="59"/>
        <end position="73"/>
    </location>
</feature>
<feature type="region of interest" description="Disordered" evidence="1">
    <location>
        <begin position="1"/>
        <end position="48"/>
    </location>
</feature>
<reference evidence="2 3" key="1">
    <citation type="journal article" date="2019" name="Emerg. Microbes Infect.">
        <title>Comprehensive subspecies identification of 175 nontuberculous mycobacteria species based on 7547 genomic profiles.</title>
        <authorList>
            <person name="Matsumoto Y."/>
            <person name="Kinjo T."/>
            <person name="Motooka D."/>
            <person name="Nabeya D."/>
            <person name="Jung N."/>
            <person name="Uechi K."/>
            <person name="Horii T."/>
            <person name="Iida T."/>
            <person name="Fujita J."/>
            <person name="Nakamura S."/>
        </authorList>
    </citation>
    <scope>NUCLEOTIDE SEQUENCE [LARGE SCALE GENOMIC DNA]</scope>
    <source>
        <strain evidence="2 3">JCM 14738</strain>
    </source>
</reference>
<feature type="compositionally biased region" description="Low complexity" evidence="1">
    <location>
        <begin position="8"/>
        <end position="37"/>
    </location>
</feature>
<dbReference type="Proteomes" id="UP000467385">
    <property type="component" value="Chromosome"/>
</dbReference>
<evidence type="ECO:0008006" key="4">
    <source>
        <dbReference type="Google" id="ProtNLM"/>
    </source>
</evidence>
<feature type="region of interest" description="Disordered" evidence="1">
    <location>
        <begin position="165"/>
        <end position="189"/>
    </location>
</feature>
<gene>
    <name evidence="2" type="ORF">MCNS_25840</name>
</gene>
<evidence type="ECO:0000313" key="2">
    <source>
        <dbReference type="EMBL" id="BBZ39521.1"/>
    </source>
</evidence>
<accession>A0A7I7YF93</accession>
<name>A0A7I7YF93_9MYCO</name>